<gene>
    <name evidence="1" type="ORF">AM571_PA00387</name>
</gene>
<geneLocation type="plasmid" evidence="2">
    <name>prsp8c3a</name>
</geneLocation>
<proteinExistence type="predicted"/>
<dbReference type="AlphaFoldDB" id="A0A1L5PAU1"/>
<organism evidence="1 2">
    <name type="scientific">Rhizobium etli 8C-3</name>
    <dbReference type="NCBI Taxonomy" id="538025"/>
    <lineage>
        <taxon>Bacteria</taxon>
        <taxon>Pseudomonadati</taxon>
        <taxon>Pseudomonadota</taxon>
        <taxon>Alphaproteobacteria</taxon>
        <taxon>Hyphomicrobiales</taxon>
        <taxon>Rhizobiaceae</taxon>
        <taxon>Rhizobium/Agrobacterium group</taxon>
        <taxon>Rhizobium</taxon>
    </lineage>
</organism>
<keyword evidence="1" id="KW-0614">Plasmid</keyword>
<reference evidence="1 2" key="1">
    <citation type="submission" date="2016-09" db="EMBL/GenBank/DDBJ databases">
        <title>The complete genome sequences of Rhizobium gallicum, symbiovars gallicum and phaseoli, symbionts associated to common bean (Phaseolus vulgaris).</title>
        <authorList>
            <person name="Bustos P."/>
            <person name="Santamaria R.I."/>
            <person name="Perez-Carrascal O.M."/>
            <person name="Juarez S."/>
            <person name="Lozano L."/>
            <person name="Martinez-Flores I."/>
            <person name="Martinez-Romero E."/>
            <person name="Cevallos M."/>
            <person name="Romero D."/>
            <person name="Davila G."/>
            <person name="Gonzalez V."/>
        </authorList>
    </citation>
    <scope>NUCLEOTIDE SEQUENCE [LARGE SCALE GENOMIC DNA]</scope>
    <source>
        <strain evidence="1 2">8C-3</strain>
        <plasmid evidence="2">Plasmid prsp8c3a</plasmid>
    </source>
</reference>
<protein>
    <submittedName>
        <fullName evidence="1">Uncharacterized protein</fullName>
    </submittedName>
</protein>
<accession>A0A1L5PAU1</accession>
<evidence type="ECO:0000313" key="2">
    <source>
        <dbReference type="Proteomes" id="UP000185109"/>
    </source>
</evidence>
<dbReference type="Proteomes" id="UP000185109">
    <property type="component" value="Plasmid pRsp8C3a"/>
</dbReference>
<name>A0A1L5PAU1_RHIET</name>
<dbReference type="EMBL" id="CP017242">
    <property type="protein sequence ID" value="APO77265.1"/>
    <property type="molecule type" value="Genomic_DNA"/>
</dbReference>
<sequence>MRPPEAAGGGADFVLALTKRRCEIGGNRSSLTLPSRPGIIGDLSGYPHFRIAPKSRYRARRVVPA</sequence>
<evidence type="ECO:0000313" key="1">
    <source>
        <dbReference type="EMBL" id="APO77265.1"/>
    </source>
</evidence>